<organism evidence="6 7">
    <name type="scientific">Desulfofundulus kuznetsovii (strain DSM 6115 / VKM B-1805 / 17)</name>
    <name type="common">Desulfotomaculum kuznetsovii</name>
    <dbReference type="NCBI Taxonomy" id="760568"/>
    <lineage>
        <taxon>Bacteria</taxon>
        <taxon>Bacillati</taxon>
        <taxon>Bacillota</taxon>
        <taxon>Clostridia</taxon>
        <taxon>Eubacteriales</taxon>
        <taxon>Peptococcaceae</taxon>
        <taxon>Desulfofundulus</taxon>
    </lineage>
</organism>
<dbReference type="AlphaFoldDB" id="A0AAU8PCS0"/>
<gene>
    <name evidence="6" type="ordered locus">Desku_1637</name>
</gene>
<dbReference type="InterPro" id="IPR028082">
    <property type="entry name" value="Peripla_BP_I"/>
</dbReference>
<keyword evidence="7" id="KW-1185">Reference proteome</keyword>
<evidence type="ECO:0000313" key="6">
    <source>
        <dbReference type="EMBL" id="AEG15215.1"/>
    </source>
</evidence>
<dbReference type="Pfam" id="PF13407">
    <property type="entry name" value="Peripla_BP_4"/>
    <property type="match status" value="1"/>
</dbReference>
<dbReference type="KEGG" id="dku:Desku_1637"/>
<dbReference type="RefSeq" id="WP_013822730.1">
    <property type="nucleotide sequence ID" value="NC_015573.1"/>
</dbReference>
<evidence type="ECO:0000256" key="2">
    <source>
        <dbReference type="ARBA" id="ARBA00007639"/>
    </source>
</evidence>
<dbReference type="GO" id="GO:0030246">
    <property type="term" value="F:carbohydrate binding"/>
    <property type="evidence" value="ECO:0007669"/>
    <property type="project" value="UniProtKB-ARBA"/>
</dbReference>
<dbReference type="GO" id="GO:0030313">
    <property type="term" value="C:cell envelope"/>
    <property type="evidence" value="ECO:0007669"/>
    <property type="project" value="UniProtKB-SubCell"/>
</dbReference>
<sequence>MRKLNRFKVALITGVVSLALLLSGCGSSEKKNQPAADSNQGSNEKQVHVAMVLKTLSSQYWKLVAAGAQDAAKKYNVKLTLLGPNAESEVVQQVNMMEDALTQNPDVLAVAPSQPPTAIPVFQKAKQKNIPVILVDTDAPWDDKATYIGTANKDAGKQGGEYLASLLQKGDKVALLEGARGNTAMDDRIKGAEEALAAAGIQVVAKQPANSDRALGMNVMQNILQSHPDIKGVYSANDEMALGAIRALQQNKKNIPVVGTDAIPDAVKAIIDGSMAASVAQKPYDMGYLAVEAAVKLAKGETLPKYINSGTELITKENAQAKLDWLNKTLSR</sequence>
<dbReference type="InterPro" id="IPR025997">
    <property type="entry name" value="SBP_2_dom"/>
</dbReference>
<feature type="signal peptide" evidence="4">
    <location>
        <begin position="1"/>
        <end position="28"/>
    </location>
</feature>
<dbReference type="EMBL" id="CP002770">
    <property type="protein sequence ID" value="AEG15215.1"/>
    <property type="molecule type" value="Genomic_DNA"/>
</dbReference>
<dbReference type="CDD" id="cd01536">
    <property type="entry name" value="PBP1_ABC_sugar_binding-like"/>
    <property type="match status" value="1"/>
</dbReference>
<accession>A0AAU8PCS0</accession>
<evidence type="ECO:0000256" key="4">
    <source>
        <dbReference type="SAM" id="SignalP"/>
    </source>
</evidence>
<dbReference type="PROSITE" id="PS51257">
    <property type="entry name" value="PROKAR_LIPOPROTEIN"/>
    <property type="match status" value="1"/>
</dbReference>
<dbReference type="Gene3D" id="3.40.50.2300">
    <property type="match status" value="2"/>
</dbReference>
<evidence type="ECO:0000259" key="5">
    <source>
        <dbReference type="Pfam" id="PF13407"/>
    </source>
</evidence>
<dbReference type="PANTHER" id="PTHR46847">
    <property type="entry name" value="D-ALLOSE-BINDING PERIPLASMIC PROTEIN-RELATED"/>
    <property type="match status" value="1"/>
</dbReference>
<keyword evidence="3 4" id="KW-0732">Signal</keyword>
<evidence type="ECO:0000256" key="3">
    <source>
        <dbReference type="ARBA" id="ARBA00022729"/>
    </source>
</evidence>
<proteinExistence type="inferred from homology"/>
<evidence type="ECO:0000313" key="7">
    <source>
        <dbReference type="Proteomes" id="UP000009229"/>
    </source>
</evidence>
<dbReference type="SUPFAM" id="SSF53822">
    <property type="entry name" value="Periplasmic binding protein-like I"/>
    <property type="match status" value="1"/>
</dbReference>
<comment type="similarity">
    <text evidence="2">Belongs to the bacterial solute-binding protein 2 family.</text>
</comment>
<dbReference type="Proteomes" id="UP000009229">
    <property type="component" value="Chromosome"/>
</dbReference>
<reference evidence="7" key="1">
    <citation type="submission" date="2011-05" db="EMBL/GenBank/DDBJ databases">
        <title>Complete sequence of Desulfotomaculum kuznetsovii DSM 6115.</title>
        <authorList>
            <person name="Lucas S."/>
            <person name="Han J."/>
            <person name="Lapidus A."/>
            <person name="Cheng J.-F."/>
            <person name="Goodwin L."/>
            <person name="Pitluck S."/>
            <person name="Peters L."/>
            <person name="Mikhailova N."/>
            <person name="Lu M."/>
            <person name="Saunders E."/>
            <person name="Han C."/>
            <person name="Tapia R."/>
            <person name="Land M."/>
            <person name="Hauser L."/>
            <person name="Kyrpides N."/>
            <person name="Ivanova N."/>
            <person name="Pagani I."/>
            <person name="Nazina T."/>
            <person name="Ivanova A."/>
            <person name="Parshina S."/>
            <person name="Kuever J."/>
            <person name="Muyzer G."/>
            <person name="Plugge C."/>
            <person name="Stams A."/>
            <person name="Woyke T."/>
        </authorList>
    </citation>
    <scope>NUCLEOTIDE SEQUENCE [LARGE SCALE GENOMIC DNA]</scope>
    <source>
        <strain evidence="7">DSM 6115 / VKM B-1805 / 17</strain>
    </source>
</reference>
<feature type="domain" description="Periplasmic binding protein" evidence="5">
    <location>
        <begin position="49"/>
        <end position="301"/>
    </location>
</feature>
<evidence type="ECO:0000256" key="1">
    <source>
        <dbReference type="ARBA" id="ARBA00004196"/>
    </source>
</evidence>
<comment type="subcellular location">
    <subcellularLocation>
        <location evidence="1">Cell envelope</location>
    </subcellularLocation>
</comment>
<feature type="chain" id="PRO_5043941777" evidence="4">
    <location>
        <begin position="29"/>
        <end position="332"/>
    </location>
</feature>
<dbReference type="PANTHER" id="PTHR46847:SF1">
    <property type="entry name" value="D-ALLOSE-BINDING PERIPLASMIC PROTEIN-RELATED"/>
    <property type="match status" value="1"/>
</dbReference>
<protein>
    <submittedName>
        <fullName evidence="6">Periplasmic binding protein/LacI transcriptional regulator</fullName>
    </submittedName>
</protein>
<name>A0AAU8PCS0_DESK7</name>